<dbReference type="Gene3D" id="2.60.40.10">
    <property type="entry name" value="Immunoglobulins"/>
    <property type="match status" value="1"/>
</dbReference>
<dbReference type="PROSITE" id="PS50835">
    <property type="entry name" value="IG_LIKE"/>
    <property type="match status" value="1"/>
</dbReference>
<comment type="caution">
    <text evidence="3">The sequence shown here is derived from an EMBL/GenBank/DDBJ whole genome shotgun (WGS) entry which is preliminary data.</text>
</comment>
<dbReference type="InterPro" id="IPR003599">
    <property type="entry name" value="Ig_sub"/>
</dbReference>
<name>A0A9J6G196_HAELO</name>
<dbReference type="InterPro" id="IPR013783">
    <property type="entry name" value="Ig-like_fold"/>
</dbReference>
<dbReference type="PANTHER" id="PTHR23278">
    <property type="entry name" value="SIDESTEP PROTEIN"/>
    <property type="match status" value="1"/>
</dbReference>
<dbReference type="Proteomes" id="UP000821853">
    <property type="component" value="Chromosome 2"/>
</dbReference>
<dbReference type="PANTHER" id="PTHR23278:SF19">
    <property type="entry name" value="OBSCURIN"/>
    <property type="match status" value="1"/>
</dbReference>
<evidence type="ECO:0000256" key="1">
    <source>
        <dbReference type="SAM" id="MobiDB-lite"/>
    </source>
</evidence>
<organism evidence="3 4">
    <name type="scientific">Haemaphysalis longicornis</name>
    <name type="common">Bush tick</name>
    <dbReference type="NCBI Taxonomy" id="44386"/>
    <lineage>
        <taxon>Eukaryota</taxon>
        <taxon>Metazoa</taxon>
        <taxon>Ecdysozoa</taxon>
        <taxon>Arthropoda</taxon>
        <taxon>Chelicerata</taxon>
        <taxon>Arachnida</taxon>
        <taxon>Acari</taxon>
        <taxon>Parasitiformes</taxon>
        <taxon>Ixodida</taxon>
        <taxon>Ixodoidea</taxon>
        <taxon>Ixodidae</taxon>
        <taxon>Haemaphysalinae</taxon>
        <taxon>Haemaphysalis</taxon>
    </lineage>
</organism>
<dbReference type="SUPFAM" id="SSF48726">
    <property type="entry name" value="Immunoglobulin"/>
    <property type="match status" value="1"/>
</dbReference>
<sequence>MDSDYHPELHGSSGLQPSNQPDKNGSGGRFRGKEGLEGKQSFSGITDDPRRDSVPRTLRGRRPVTASRTFLRKQEEVEEAKEKVEGGSVRESKHALMAPSAEVSRRKHAALECHGGCATPGRSSGGLLGGTFLLGCRSVGGLSGVAFGGGSSVLRSPERLASLLTVPVGTFCDNVGGRCSGGFFHFPILTRRSLAHVTALAGGEALLPCDLSPDNDSVALVLWYKDALPTPVYSVDARRGDVSQARHSSIAWGPRAYFATQPAPGLRLQALAVGDSGVYRCRVDFRKDRTRNHETSLVVIGKFFSSRSATFFVNYRYIGYLYLEMS</sequence>
<dbReference type="InterPro" id="IPR007110">
    <property type="entry name" value="Ig-like_dom"/>
</dbReference>
<accession>A0A9J6G196</accession>
<dbReference type="AlphaFoldDB" id="A0A9J6G196"/>
<evidence type="ECO:0000313" key="3">
    <source>
        <dbReference type="EMBL" id="KAH9368521.1"/>
    </source>
</evidence>
<feature type="compositionally biased region" description="Polar residues" evidence="1">
    <location>
        <begin position="13"/>
        <end position="23"/>
    </location>
</feature>
<dbReference type="EMBL" id="JABSTR010000004">
    <property type="protein sequence ID" value="KAH9368521.1"/>
    <property type="molecule type" value="Genomic_DNA"/>
</dbReference>
<feature type="compositionally biased region" description="Basic and acidic residues" evidence="1">
    <location>
        <begin position="72"/>
        <end position="94"/>
    </location>
</feature>
<evidence type="ECO:0000313" key="4">
    <source>
        <dbReference type="Proteomes" id="UP000821853"/>
    </source>
</evidence>
<protein>
    <recommendedName>
        <fullName evidence="2">Ig-like domain-containing protein</fullName>
    </recommendedName>
</protein>
<evidence type="ECO:0000259" key="2">
    <source>
        <dbReference type="PROSITE" id="PS50835"/>
    </source>
</evidence>
<dbReference type="OrthoDB" id="6481297at2759"/>
<dbReference type="VEuPathDB" id="VectorBase:HLOH_059138"/>
<dbReference type="SMART" id="SM00409">
    <property type="entry name" value="IG"/>
    <property type="match status" value="1"/>
</dbReference>
<keyword evidence="4" id="KW-1185">Reference proteome</keyword>
<feature type="domain" description="Ig-like" evidence="2">
    <location>
        <begin position="187"/>
        <end position="298"/>
    </location>
</feature>
<dbReference type="InterPro" id="IPR036179">
    <property type="entry name" value="Ig-like_dom_sf"/>
</dbReference>
<reference evidence="3 4" key="1">
    <citation type="journal article" date="2020" name="Cell">
        <title>Large-Scale Comparative Analyses of Tick Genomes Elucidate Their Genetic Diversity and Vector Capacities.</title>
        <authorList>
            <consortium name="Tick Genome and Microbiome Consortium (TIGMIC)"/>
            <person name="Jia N."/>
            <person name="Wang J."/>
            <person name="Shi W."/>
            <person name="Du L."/>
            <person name="Sun Y."/>
            <person name="Zhan W."/>
            <person name="Jiang J.F."/>
            <person name="Wang Q."/>
            <person name="Zhang B."/>
            <person name="Ji P."/>
            <person name="Bell-Sakyi L."/>
            <person name="Cui X.M."/>
            <person name="Yuan T.T."/>
            <person name="Jiang B.G."/>
            <person name="Yang W.F."/>
            <person name="Lam T.T."/>
            <person name="Chang Q.C."/>
            <person name="Ding S.J."/>
            <person name="Wang X.J."/>
            <person name="Zhu J.G."/>
            <person name="Ruan X.D."/>
            <person name="Zhao L."/>
            <person name="Wei J.T."/>
            <person name="Ye R.Z."/>
            <person name="Que T.C."/>
            <person name="Du C.H."/>
            <person name="Zhou Y.H."/>
            <person name="Cheng J.X."/>
            <person name="Dai P.F."/>
            <person name="Guo W.B."/>
            <person name="Han X.H."/>
            <person name="Huang E.J."/>
            <person name="Li L.F."/>
            <person name="Wei W."/>
            <person name="Gao Y.C."/>
            <person name="Liu J.Z."/>
            <person name="Shao H.Z."/>
            <person name="Wang X."/>
            <person name="Wang C.C."/>
            <person name="Yang T.C."/>
            <person name="Huo Q.B."/>
            <person name="Li W."/>
            <person name="Chen H.Y."/>
            <person name="Chen S.E."/>
            <person name="Zhou L.G."/>
            <person name="Ni X.B."/>
            <person name="Tian J.H."/>
            <person name="Sheng Y."/>
            <person name="Liu T."/>
            <person name="Pan Y.S."/>
            <person name="Xia L.Y."/>
            <person name="Li J."/>
            <person name="Zhao F."/>
            <person name="Cao W.C."/>
        </authorList>
    </citation>
    <scope>NUCLEOTIDE SEQUENCE [LARGE SCALE GENOMIC DNA]</scope>
    <source>
        <strain evidence="3">HaeL-2018</strain>
    </source>
</reference>
<feature type="region of interest" description="Disordered" evidence="1">
    <location>
        <begin position="1"/>
        <end position="101"/>
    </location>
</feature>
<gene>
    <name evidence="3" type="ORF">HPB48_007814</name>
</gene>
<proteinExistence type="predicted"/>